<sequence>MLVLRMNHGQQRQDVPSLAGAGSEAVLLCPDHSRPPMTIEDLTPWSFVMAFMEFSVHVLSQQERGDPVPEDEVWKHEVGYMRWFYRVSHPIMIVPVLVADYTTHVPPYKEVIVEQQWARQVPEPLQIIENIIARVDSAMEFLMCMQILSLPTLSMASRPSITLCRRCWFRGIGLGVIVHGRSKVLF</sequence>
<evidence type="ECO:0000313" key="1">
    <source>
        <dbReference type="EMBL" id="RHN55667.1"/>
    </source>
</evidence>
<accession>A0A396HY74</accession>
<reference evidence="2" key="1">
    <citation type="journal article" date="2018" name="Nat. Plants">
        <title>Whole-genome landscape of Medicago truncatula symbiotic genes.</title>
        <authorList>
            <person name="Pecrix Y."/>
            <person name="Staton S.E."/>
            <person name="Sallet E."/>
            <person name="Lelandais-Briere C."/>
            <person name="Moreau S."/>
            <person name="Carrere S."/>
            <person name="Blein T."/>
            <person name="Jardinaud M.F."/>
            <person name="Latrasse D."/>
            <person name="Zouine M."/>
            <person name="Zahm M."/>
            <person name="Kreplak J."/>
            <person name="Mayjonade B."/>
            <person name="Satge C."/>
            <person name="Perez M."/>
            <person name="Cauet S."/>
            <person name="Marande W."/>
            <person name="Chantry-Darmon C."/>
            <person name="Lopez-Roques C."/>
            <person name="Bouchez O."/>
            <person name="Berard A."/>
            <person name="Debelle F."/>
            <person name="Munos S."/>
            <person name="Bendahmane A."/>
            <person name="Berges H."/>
            <person name="Niebel A."/>
            <person name="Buitink J."/>
            <person name="Frugier F."/>
            <person name="Benhamed M."/>
            <person name="Crespi M."/>
            <person name="Gouzy J."/>
            <person name="Gamas P."/>
        </authorList>
    </citation>
    <scope>NUCLEOTIDE SEQUENCE [LARGE SCALE GENOMIC DNA]</scope>
    <source>
        <strain evidence="2">cv. Jemalong A17</strain>
    </source>
</reference>
<comment type="caution">
    <text evidence="1">The sequence shown here is derived from an EMBL/GenBank/DDBJ whole genome shotgun (WGS) entry which is preliminary data.</text>
</comment>
<gene>
    <name evidence="1" type="ORF">MtrunA17_Chr5g0420421</name>
</gene>
<dbReference type="Gramene" id="rna30886">
    <property type="protein sequence ID" value="RHN55667.1"/>
    <property type="gene ID" value="gene30886"/>
</dbReference>
<dbReference type="Proteomes" id="UP000265566">
    <property type="component" value="Chromosome 5"/>
</dbReference>
<organism evidence="1 2">
    <name type="scientific">Medicago truncatula</name>
    <name type="common">Barrel medic</name>
    <name type="synonym">Medicago tribuloides</name>
    <dbReference type="NCBI Taxonomy" id="3880"/>
    <lineage>
        <taxon>Eukaryota</taxon>
        <taxon>Viridiplantae</taxon>
        <taxon>Streptophyta</taxon>
        <taxon>Embryophyta</taxon>
        <taxon>Tracheophyta</taxon>
        <taxon>Spermatophyta</taxon>
        <taxon>Magnoliopsida</taxon>
        <taxon>eudicotyledons</taxon>
        <taxon>Gunneridae</taxon>
        <taxon>Pentapetalae</taxon>
        <taxon>rosids</taxon>
        <taxon>fabids</taxon>
        <taxon>Fabales</taxon>
        <taxon>Fabaceae</taxon>
        <taxon>Papilionoideae</taxon>
        <taxon>50 kb inversion clade</taxon>
        <taxon>NPAAA clade</taxon>
        <taxon>Hologalegina</taxon>
        <taxon>IRL clade</taxon>
        <taxon>Trifolieae</taxon>
        <taxon>Medicago</taxon>
    </lineage>
</organism>
<proteinExistence type="predicted"/>
<dbReference type="EMBL" id="PSQE01000005">
    <property type="protein sequence ID" value="RHN55667.1"/>
    <property type="molecule type" value="Genomic_DNA"/>
</dbReference>
<protein>
    <submittedName>
        <fullName evidence="1">Uncharacterized protein</fullName>
    </submittedName>
</protein>
<name>A0A396HY74_MEDTR</name>
<dbReference type="AlphaFoldDB" id="A0A396HY74"/>
<evidence type="ECO:0000313" key="2">
    <source>
        <dbReference type="Proteomes" id="UP000265566"/>
    </source>
</evidence>